<proteinExistence type="predicted"/>
<evidence type="ECO:0000313" key="2">
    <source>
        <dbReference type="Proteomes" id="UP000050417"/>
    </source>
</evidence>
<dbReference type="EMBL" id="LGCL01000029">
    <property type="protein sequence ID" value="KPL75290.1"/>
    <property type="molecule type" value="Genomic_DNA"/>
</dbReference>
<reference evidence="1 2" key="1">
    <citation type="submission" date="2015-07" db="EMBL/GenBank/DDBJ databases">
        <title>Genome sequence of Ornatilinea apprima DSM 23815.</title>
        <authorList>
            <person name="Hemp J."/>
            <person name="Ward L.M."/>
            <person name="Pace L.A."/>
            <person name="Fischer W.W."/>
        </authorList>
    </citation>
    <scope>NUCLEOTIDE SEQUENCE [LARGE SCALE GENOMIC DNA]</scope>
    <source>
        <strain evidence="1 2">P3M-1</strain>
    </source>
</reference>
<protein>
    <submittedName>
        <fullName evidence="1">Uncharacterized protein</fullName>
    </submittedName>
</protein>
<evidence type="ECO:0000313" key="1">
    <source>
        <dbReference type="EMBL" id="KPL75290.1"/>
    </source>
</evidence>
<keyword evidence="2" id="KW-1185">Reference proteome</keyword>
<dbReference type="AlphaFoldDB" id="A0A0N8GMH2"/>
<dbReference type="OrthoDB" id="6630352at2"/>
<accession>A0A0N8GMH2</accession>
<name>A0A0N8GMH2_9CHLR</name>
<sequence length="95" mass="10872">MEIKISELSQVCTKLFLHLQELGIETIEISEDFYWNIPKGEVYNPYQRPTQLDLGQLSGDWNDLIKVLINEKEPYANGLVDLAPILRAIGEKVIV</sequence>
<dbReference type="Proteomes" id="UP000050417">
    <property type="component" value="Unassembled WGS sequence"/>
</dbReference>
<organism evidence="1 2">
    <name type="scientific">Ornatilinea apprima</name>
    <dbReference type="NCBI Taxonomy" id="1134406"/>
    <lineage>
        <taxon>Bacteria</taxon>
        <taxon>Bacillati</taxon>
        <taxon>Chloroflexota</taxon>
        <taxon>Anaerolineae</taxon>
        <taxon>Anaerolineales</taxon>
        <taxon>Anaerolineaceae</taxon>
        <taxon>Ornatilinea</taxon>
    </lineage>
</organism>
<comment type="caution">
    <text evidence="1">The sequence shown here is derived from an EMBL/GenBank/DDBJ whole genome shotgun (WGS) entry which is preliminary data.</text>
</comment>
<dbReference type="RefSeq" id="WP_075063473.1">
    <property type="nucleotide sequence ID" value="NZ_LGCL01000029.1"/>
</dbReference>
<gene>
    <name evidence="1" type="ORF">ADN00_13095</name>
</gene>